<keyword evidence="8" id="KW-1185">Reference proteome</keyword>
<dbReference type="InterPro" id="IPR012334">
    <property type="entry name" value="Pectin_lyas_fold"/>
</dbReference>
<evidence type="ECO:0000256" key="1">
    <source>
        <dbReference type="ARBA" id="ARBA00008891"/>
    </source>
</evidence>
<dbReference type="InterPro" id="IPR011050">
    <property type="entry name" value="Pectin_lyase_fold/virulence"/>
</dbReference>
<dbReference type="SUPFAM" id="SSF51126">
    <property type="entry name" value="Pectin lyase-like"/>
    <property type="match status" value="1"/>
</dbReference>
<accession>A0ABT8VQU5</accession>
<comment type="similarity">
    <text evidence="1">Belongs to the pectinesterase family.</text>
</comment>
<dbReference type="EMBL" id="JAUMIT010000002">
    <property type="protein sequence ID" value="MDO3694334.1"/>
    <property type="molecule type" value="Genomic_DNA"/>
</dbReference>
<dbReference type="InterPro" id="IPR000070">
    <property type="entry name" value="Pectinesterase_cat"/>
</dbReference>
<dbReference type="Pfam" id="PF01095">
    <property type="entry name" value="Pectinesterase"/>
    <property type="match status" value="1"/>
</dbReference>
<evidence type="ECO:0000256" key="5">
    <source>
        <dbReference type="RuleBase" id="RU000589"/>
    </source>
</evidence>
<dbReference type="PANTHER" id="PTHR31321">
    <property type="entry name" value="ACYL-COA THIOESTER HYDROLASE YBHC-RELATED"/>
    <property type="match status" value="1"/>
</dbReference>
<feature type="domain" description="Pectinesterase catalytic" evidence="6">
    <location>
        <begin position="5"/>
        <end position="288"/>
    </location>
</feature>
<comment type="pathway">
    <text evidence="5">Glycan metabolism; pectin degradation; 2-dehydro-3-deoxy-D-gluconate from pectin: step 1/5.</text>
</comment>
<organism evidence="7 8">
    <name type="scientific">Wenyingzhuangia gilva</name>
    <dbReference type="NCBI Taxonomy" id="3057677"/>
    <lineage>
        <taxon>Bacteria</taxon>
        <taxon>Pseudomonadati</taxon>
        <taxon>Bacteroidota</taxon>
        <taxon>Flavobacteriia</taxon>
        <taxon>Flavobacteriales</taxon>
        <taxon>Flavobacteriaceae</taxon>
        <taxon>Wenyingzhuangia</taxon>
    </lineage>
</organism>
<evidence type="ECO:0000313" key="8">
    <source>
        <dbReference type="Proteomes" id="UP001168642"/>
    </source>
</evidence>
<dbReference type="Gene3D" id="2.160.20.10">
    <property type="entry name" value="Single-stranded right-handed beta-helix, Pectin lyase-like"/>
    <property type="match status" value="1"/>
</dbReference>
<dbReference type="PANTHER" id="PTHR31321:SF57">
    <property type="entry name" value="PECTINESTERASE 53-RELATED"/>
    <property type="match status" value="1"/>
</dbReference>
<name>A0ABT8VQU5_9FLAO</name>
<evidence type="ECO:0000256" key="4">
    <source>
        <dbReference type="PROSITE-ProRule" id="PRU10040"/>
    </source>
</evidence>
<dbReference type="PROSITE" id="PS00503">
    <property type="entry name" value="PECTINESTERASE_2"/>
    <property type="match status" value="1"/>
</dbReference>
<proteinExistence type="inferred from homology"/>
<dbReference type="EC" id="3.1.1.11" evidence="5"/>
<keyword evidence="3 5" id="KW-0063">Aspartyl esterase</keyword>
<protein>
    <recommendedName>
        <fullName evidence="5">Pectinesterase</fullName>
        <ecNumber evidence="5">3.1.1.11</ecNumber>
    </recommendedName>
</protein>
<dbReference type="InterPro" id="IPR033131">
    <property type="entry name" value="Pectinesterase_Asp_AS"/>
</dbReference>
<keyword evidence="2 5" id="KW-0378">Hydrolase</keyword>
<dbReference type="Proteomes" id="UP001168642">
    <property type="component" value="Unassembled WGS sequence"/>
</dbReference>
<gene>
    <name evidence="7" type="ORF">QVZ41_05675</name>
</gene>
<evidence type="ECO:0000259" key="6">
    <source>
        <dbReference type="Pfam" id="PF01095"/>
    </source>
</evidence>
<evidence type="ECO:0000313" key="7">
    <source>
        <dbReference type="EMBL" id="MDO3694334.1"/>
    </source>
</evidence>
<dbReference type="RefSeq" id="WP_302883852.1">
    <property type="nucleotide sequence ID" value="NZ_JAUMIT010000002.1"/>
</dbReference>
<comment type="caution">
    <text evidence="7">The sequence shown here is derived from an EMBL/GenBank/DDBJ whole genome shotgun (WGS) entry which is preliminary data.</text>
</comment>
<reference evidence="7" key="1">
    <citation type="submission" date="2023-07" db="EMBL/GenBank/DDBJ databases">
        <title>Wenyingzhuangia sp. chi5 genome sequencing and assembly.</title>
        <authorList>
            <person name="Park S."/>
        </authorList>
    </citation>
    <scope>NUCLEOTIDE SEQUENCE</scope>
    <source>
        <strain evidence="7">Chi5</strain>
    </source>
</reference>
<sequence length="303" mass="34387">MDEYNVVVAKDGSGDYTSIQEAINHSKSFPYQRVVISVKNGVYHEKIKVHEWNTKITLIGEDKDKTIITHNDFFGKIDLGRNSTFFTWTMLVEANDFVMKNITVENSSGNVGQAIALSVVSDRVAIVNCKLLGNQDTLYASGEGKQYYKDCYIEGTTDYIFGEATALFENCEIYSKSNSYATAASTTQDSNYGFVFKNCKLTAAKEVTKMYLGRPWRVYAKTVFINCELGKHILPEGWHNWSKKEAEQTTFYGEYKNTGEGAQPGKRVSWSHQLKKSAAKKYSIENILGEHKKSINHKWYENL</sequence>
<evidence type="ECO:0000256" key="2">
    <source>
        <dbReference type="ARBA" id="ARBA00022801"/>
    </source>
</evidence>
<feature type="active site" evidence="4">
    <location>
        <position position="158"/>
    </location>
</feature>
<comment type="catalytic activity">
    <reaction evidence="5">
        <text>[(1-&gt;4)-alpha-D-galacturonosyl methyl ester](n) + n H2O = [(1-&gt;4)-alpha-D-galacturonosyl](n) + n methanol + n H(+)</text>
        <dbReference type="Rhea" id="RHEA:22380"/>
        <dbReference type="Rhea" id="RHEA-COMP:14570"/>
        <dbReference type="Rhea" id="RHEA-COMP:14573"/>
        <dbReference type="ChEBI" id="CHEBI:15377"/>
        <dbReference type="ChEBI" id="CHEBI:15378"/>
        <dbReference type="ChEBI" id="CHEBI:17790"/>
        <dbReference type="ChEBI" id="CHEBI:140522"/>
        <dbReference type="ChEBI" id="CHEBI:140523"/>
        <dbReference type="EC" id="3.1.1.11"/>
    </reaction>
</comment>
<evidence type="ECO:0000256" key="3">
    <source>
        <dbReference type="ARBA" id="ARBA00023085"/>
    </source>
</evidence>